<protein>
    <recommendedName>
        <fullName evidence="1">HTH cro/C1-type domain-containing protein</fullName>
    </recommendedName>
</protein>
<keyword evidence="3" id="KW-1185">Reference proteome</keyword>
<dbReference type="SUPFAM" id="SSF47413">
    <property type="entry name" value="lambda repressor-like DNA-binding domains"/>
    <property type="match status" value="1"/>
</dbReference>
<accession>A0ABM7M883</accession>
<evidence type="ECO:0000259" key="1">
    <source>
        <dbReference type="PROSITE" id="PS50943"/>
    </source>
</evidence>
<dbReference type="Proteomes" id="UP000676967">
    <property type="component" value="Chromosome"/>
</dbReference>
<dbReference type="RefSeq" id="WP_425322650.1">
    <property type="nucleotide sequence ID" value="NZ_AP023356.1"/>
</dbReference>
<organism evidence="2 3">
    <name type="scientific">Actinoplanes ianthinogenes</name>
    <dbReference type="NCBI Taxonomy" id="122358"/>
    <lineage>
        <taxon>Bacteria</taxon>
        <taxon>Bacillati</taxon>
        <taxon>Actinomycetota</taxon>
        <taxon>Actinomycetes</taxon>
        <taxon>Micromonosporales</taxon>
        <taxon>Micromonosporaceae</taxon>
        <taxon>Actinoplanes</taxon>
    </lineage>
</organism>
<evidence type="ECO:0000313" key="3">
    <source>
        <dbReference type="Proteomes" id="UP000676967"/>
    </source>
</evidence>
<dbReference type="Pfam" id="PF13560">
    <property type="entry name" value="HTH_31"/>
    <property type="match status" value="1"/>
</dbReference>
<dbReference type="InterPro" id="IPR010982">
    <property type="entry name" value="Lambda_DNA-bd_dom_sf"/>
</dbReference>
<gene>
    <name evidence="2" type="ORF">Aiant_85170</name>
</gene>
<feature type="domain" description="HTH cro/C1-type" evidence="1">
    <location>
        <begin position="20"/>
        <end position="74"/>
    </location>
</feature>
<reference evidence="2 3" key="1">
    <citation type="submission" date="2020-08" db="EMBL/GenBank/DDBJ databases">
        <title>Whole genome shotgun sequence of Actinoplanes ianthinogenes NBRC 13996.</title>
        <authorList>
            <person name="Komaki H."/>
            <person name="Tamura T."/>
        </authorList>
    </citation>
    <scope>NUCLEOTIDE SEQUENCE [LARGE SCALE GENOMIC DNA]</scope>
    <source>
        <strain evidence="2 3">NBRC 13996</strain>
    </source>
</reference>
<dbReference type="InterPro" id="IPR001387">
    <property type="entry name" value="Cro/C1-type_HTH"/>
</dbReference>
<dbReference type="CDD" id="cd00093">
    <property type="entry name" value="HTH_XRE"/>
    <property type="match status" value="1"/>
</dbReference>
<dbReference type="Gene3D" id="1.10.260.40">
    <property type="entry name" value="lambda repressor-like DNA-binding domains"/>
    <property type="match status" value="1"/>
</dbReference>
<sequence length="124" mass="13700">MADVMHRSRPLLRTLVGDVLRRRRREQERTLAEVARDASVSVQYLSEVERGRKEASSEIVAAVCDSLGIELADLLAEVGRDLVVHRAPVVRLETARVRLEAARPHRAARMPRSSGAGEVVLLAA</sequence>
<dbReference type="PROSITE" id="PS50943">
    <property type="entry name" value="HTH_CROC1"/>
    <property type="match status" value="1"/>
</dbReference>
<dbReference type="SMART" id="SM00530">
    <property type="entry name" value="HTH_XRE"/>
    <property type="match status" value="1"/>
</dbReference>
<evidence type="ECO:0000313" key="2">
    <source>
        <dbReference type="EMBL" id="BCJ47860.1"/>
    </source>
</evidence>
<dbReference type="EMBL" id="AP023356">
    <property type="protein sequence ID" value="BCJ47860.1"/>
    <property type="molecule type" value="Genomic_DNA"/>
</dbReference>
<proteinExistence type="predicted"/>
<name>A0ABM7M883_9ACTN</name>